<dbReference type="Gene3D" id="3.30.565.10">
    <property type="entry name" value="Histidine kinase-like ATPase, C-terminal domain"/>
    <property type="match status" value="1"/>
</dbReference>
<dbReference type="Pfam" id="PF02518">
    <property type="entry name" value="HATPase_c"/>
    <property type="match status" value="1"/>
</dbReference>
<evidence type="ECO:0000259" key="9">
    <source>
        <dbReference type="PROSITE" id="PS50112"/>
    </source>
</evidence>
<comment type="caution">
    <text evidence="11">The sequence shown here is derived from an EMBL/GenBank/DDBJ whole genome shotgun (WGS) entry which is preliminary data.</text>
</comment>
<dbReference type="NCBIfam" id="TIGR00229">
    <property type="entry name" value="sensory_box"/>
    <property type="match status" value="2"/>
</dbReference>
<dbReference type="PANTHER" id="PTHR43304">
    <property type="entry name" value="PHYTOCHROME-LIKE PROTEIN CPH1"/>
    <property type="match status" value="1"/>
</dbReference>
<comment type="subcellular location">
    <subcellularLocation>
        <location evidence="2">Cell membrane</location>
    </subcellularLocation>
</comment>
<evidence type="ECO:0000256" key="4">
    <source>
        <dbReference type="ARBA" id="ARBA00022553"/>
    </source>
</evidence>
<reference evidence="11 12" key="1">
    <citation type="journal article" date="2016" name="Nat. Commun.">
        <title>Thousands of microbial genomes shed light on interconnected biogeochemical processes in an aquifer system.</title>
        <authorList>
            <person name="Anantharaman K."/>
            <person name="Brown C.T."/>
            <person name="Hug L.A."/>
            <person name="Sharon I."/>
            <person name="Castelle C.J."/>
            <person name="Probst A.J."/>
            <person name="Thomas B.C."/>
            <person name="Singh A."/>
            <person name="Wilkins M.J."/>
            <person name="Karaoz U."/>
            <person name="Brodie E.L."/>
            <person name="Williams K.H."/>
            <person name="Hubbard S.S."/>
            <person name="Banfield J.F."/>
        </authorList>
    </citation>
    <scope>NUCLEOTIDE SEQUENCE [LARGE SCALE GENOMIC DNA]</scope>
</reference>
<dbReference type="SUPFAM" id="SSF47384">
    <property type="entry name" value="Homodimeric domain of signal transducing histidine kinase"/>
    <property type="match status" value="1"/>
</dbReference>
<dbReference type="CDD" id="cd00130">
    <property type="entry name" value="PAS"/>
    <property type="match status" value="2"/>
</dbReference>
<dbReference type="InterPro" id="IPR000014">
    <property type="entry name" value="PAS"/>
</dbReference>
<dbReference type="Pfam" id="PF00512">
    <property type="entry name" value="HisKA"/>
    <property type="match status" value="1"/>
</dbReference>
<organism evidence="11 12">
    <name type="scientific">Candidatus Solincola sediminis</name>
    <dbReference type="NCBI Taxonomy" id="1797199"/>
    <lineage>
        <taxon>Bacteria</taxon>
        <taxon>Bacillati</taxon>
        <taxon>Actinomycetota</taxon>
        <taxon>Candidatus Geothermincolia</taxon>
        <taxon>Candidatus Geothermincolales</taxon>
        <taxon>Candidatus Geothermincolaceae</taxon>
        <taxon>Candidatus Solincola</taxon>
    </lineage>
</organism>
<dbReference type="Gene3D" id="3.30.450.20">
    <property type="entry name" value="PAS domain"/>
    <property type="match status" value="2"/>
</dbReference>
<evidence type="ECO:0000259" key="10">
    <source>
        <dbReference type="PROSITE" id="PS50113"/>
    </source>
</evidence>
<name>A0A1F2WQE2_9ACTN</name>
<dbReference type="STRING" id="1797197.A2Y75_05075"/>
<evidence type="ECO:0000256" key="1">
    <source>
        <dbReference type="ARBA" id="ARBA00000085"/>
    </source>
</evidence>
<dbReference type="InterPro" id="IPR001610">
    <property type="entry name" value="PAC"/>
</dbReference>
<dbReference type="PANTHER" id="PTHR43304:SF1">
    <property type="entry name" value="PAC DOMAIN-CONTAINING PROTEIN"/>
    <property type="match status" value="1"/>
</dbReference>
<dbReference type="Pfam" id="PF13426">
    <property type="entry name" value="PAS_9"/>
    <property type="match status" value="1"/>
</dbReference>
<evidence type="ECO:0000313" key="12">
    <source>
        <dbReference type="Proteomes" id="UP000177876"/>
    </source>
</evidence>
<dbReference type="InterPro" id="IPR000700">
    <property type="entry name" value="PAS-assoc_C"/>
</dbReference>
<dbReference type="InterPro" id="IPR005467">
    <property type="entry name" value="His_kinase_dom"/>
</dbReference>
<dbReference type="CDD" id="cd00082">
    <property type="entry name" value="HisKA"/>
    <property type="match status" value="1"/>
</dbReference>
<evidence type="ECO:0000256" key="3">
    <source>
        <dbReference type="ARBA" id="ARBA00012438"/>
    </source>
</evidence>
<dbReference type="InterPro" id="IPR036097">
    <property type="entry name" value="HisK_dim/P_sf"/>
</dbReference>
<dbReference type="GO" id="GO:0000155">
    <property type="term" value="F:phosphorelay sensor kinase activity"/>
    <property type="evidence" value="ECO:0007669"/>
    <property type="project" value="InterPro"/>
</dbReference>
<dbReference type="InterPro" id="IPR052162">
    <property type="entry name" value="Sensor_kinase/Photoreceptor"/>
</dbReference>
<evidence type="ECO:0000259" key="8">
    <source>
        <dbReference type="PROSITE" id="PS50109"/>
    </source>
</evidence>
<dbReference type="InterPro" id="IPR003594">
    <property type="entry name" value="HATPase_dom"/>
</dbReference>
<protein>
    <recommendedName>
        <fullName evidence="3">histidine kinase</fullName>
        <ecNumber evidence="3">2.7.13.3</ecNumber>
    </recommendedName>
</protein>
<proteinExistence type="predicted"/>
<dbReference type="InterPro" id="IPR036890">
    <property type="entry name" value="HATPase_C_sf"/>
</dbReference>
<keyword evidence="7" id="KW-0902">Two-component regulatory system</keyword>
<keyword evidence="4" id="KW-0597">Phosphoprotein</keyword>
<dbReference type="SMART" id="SM00086">
    <property type="entry name" value="PAC"/>
    <property type="match status" value="2"/>
</dbReference>
<dbReference type="EC" id="2.7.13.3" evidence="3"/>
<feature type="domain" description="PAC" evidence="10">
    <location>
        <begin position="89"/>
        <end position="140"/>
    </location>
</feature>
<dbReference type="SUPFAM" id="SSF55785">
    <property type="entry name" value="PYP-like sensor domain (PAS domain)"/>
    <property type="match status" value="2"/>
</dbReference>
<evidence type="ECO:0000256" key="2">
    <source>
        <dbReference type="ARBA" id="ARBA00004236"/>
    </source>
</evidence>
<dbReference type="PROSITE" id="PS50113">
    <property type="entry name" value="PAC"/>
    <property type="match status" value="1"/>
</dbReference>
<keyword evidence="6" id="KW-0418">Kinase</keyword>
<dbReference type="InterPro" id="IPR013655">
    <property type="entry name" value="PAS_fold_3"/>
</dbReference>
<evidence type="ECO:0000256" key="5">
    <source>
        <dbReference type="ARBA" id="ARBA00022679"/>
    </source>
</evidence>
<dbReference type="PROSITE" id="PS50109">
    <property type="entry name" value="HIS_KIN"/>
    <property type="match status" value="1"/>
</dbReference>
<dbReference type="InterPro" id="IPR035965">
    <property type="entry name" value="PAS-like_dom_sf"/>
</dbReference>
<dbReference type="SMART" id="SM00387">
    <property type="entry name" value="HATPase_c"/>
    <property type="match status" value="1"/>
</dbReference>
<evidence type="ECO:0000256" key="6">
    <source>
        <dbReference type="ARBA" id="ARBA00022777"/>
    </source>
</evidence>
<comment type="catalytic activity">
    <reaction evidence="1">
        <text>ATP + protein L-histidine = ADP + protein N-phospho-L-histidine.</text>
        <dbReference type="EC" id="2.7.13.3"/>
    </reaction>
</comment>
<evidence type="ECO:0000256" key="7">
    <source>
        <dbReference type="ARBA" id="ARBA00023012"/>
    </source>
</evidence>
<keyword evidence="5" id="KW-0808">Transferase</keyword>
<accession>A0A1F2WQE2</accession>
<dbReference type="Pfam" id="PF08447">
    <property type="entry name" value="PAS_3"/>
    <property type="match status" value="1"/>
</dbReference>
<feature type="domain" description="PAS" evidence="9">
    <location>
        <begin position="15"/>
        <end position="85"/>
    </location>
</feature>
<dbReference type="SMART" id="SM00091">
    <property type="entry name" value="PAS"/>
    <property type="match status" value="2"/>
</dbReference>
<dbReference type="EMBL" id="MELK01000018">
    <property type="protein sequence ID" value="OFW59102.1"/>
    <property type="molecule type" value="Genomic_DNA"/>
</dbReference>
<feature type="domain" description="Histidine kinase" evidence="8">
    <location>
        <begin position="277"/>
        <end position="491"/>
    </location>
</feature>
<dbReference type="PRINTS" id="PR00344">
    <property type="entry name" value="BCTRLSENSOR"/>
</dbReference>
<feature type="domain" description="PAS" evidence="9">
    <location>
        <begin position="141"/>
        <end position="211"/>
    </location>
</feature>
<dbReference type="PROSITE" id="PS50112">
    <property type="entry name" value="PAS"/>
    <property type="match status" value="2"/>
</dbReference>
<dbReference type="AlphaFoldDB" id="A0A1F2WQE2"/>
<dbReference type="GO" id="GO:0005886">
    <property type="term" value="C:plasma membrane"/>
    <property type="evidence" value="ECO:0007669"/>
    <property type="project" value="UniProtKB-SubCell"/>
</dbReference>
<dbReference type="Gene3D" id="1.10.287.130">
    <property type="match status" value="1"/>
</dbReference>
<dbReference type="InterPro" id="IPR003661">
    <property type="entry name" value="HisK_dim/P_dom"/>
</dbReference>
<dbReference type="Proteomes" id="UP000177876">
    <property type="component" value="Unassembled WGS sequence"/>
</dbReference>
<dbReference type="SUPFAM" id="SSF55874">
    <property type="entry name" value="ATPase domain of HSP90 chaperone/DNA topoisomerase II/histidine kinase"/>
    <property type="match status" value="1"/>
</dbReference>
<dbReference type="InterPro" id="IPR004358">
    <property type="entry name" value="Sig_transdc_His_kin-like_C"/>
</dbReference>
<gene>
    <name evidence="11" type="ORF">A2Y75_05075</name>
</gene>
<sequence>MGAGPHFGVRALIKNQKYFQLLIEKALDLIALLDQQGNVIYNSPSIKRVLGYEESEMIGKSAFDLLHPDDLPTVLEAFHRGVSVPGATEYVEFRARHKDDSWRSFEAVGNNLLHDDLMQGIVVNFRDVTDRKKIEEKLERSEEYFRALIENTLDVITIIKTDGEVIYMSPAIERLLGYTPAELIGNNCLDFISPEDLEHALSTLSKAGRDTNFFPRIEFQALHKNGSYKCLEGIGSNYSEHPVIRGIVINLRDITERKAMEREMYDRNEELEAFAYTISHDLVTPAAVMEGYAKAALEADVKGRPEAERECLESIIKGARRMSRLIDSLLQYARAGRIESEIEMVDSNEALQEALASLQEPIEEKRVRVIIASDMPPLAVDSIKLYQVFFNLIENAIKHAGRTAKPEITIGVIEERNRILFFVKDNGPGIRPELHKKIFEPFKHFSITGSAGLGIGLSTVQRAVTAWGGRVWVESGEGRGSVFFFSGPAAAAP</sequence>
<evidence type="ECO:0000313" key="11">
    <source>
        <dbReference type="EMBL" id="OFW59102.1"/>
    </source>
</evidence>
<dbReference type="SMART" id="SM00388">
    <property type="entry name" value="HisKA"/>
    <property type="match status" value="1"/>
</dbReference>